<evidence type="ECO:0000313" key="3">
    <source>
        <dbReference type="EMBL" id="CZR62297.1"/>
    </source>
</evidence>
<dbReference type="STRING" id="576137.A0A1L7XBF1"/>
<dbReference type="OrthoDB" id="3692311at2759"/>
<evidence type="ECO:0000256" key="2">
    <source>
        <dbReference type="SAM" id="Phobius"/>
    </source>
</evidence>
<accession>A0A1L7XBF1</accession>
<keyword evidence="2" id="KW-1133">Transmembrane helix</keyword>
<protein>
    <submittedName>
        <fullName evidence="3">Uncharacterized protein</fullName>
    </submittedName>
</protein>
<feature type="transmembrane region" description="Helical" evidence="2">
    <location>
        <begin position="723"/>
        <end position="746"/>
    </location>
</feature>
<dbReference type="EMBL" id="FJOG01000020">
    <property type="protein sequence ID" value="CZR62297.1"/>
    <property type="molecule type" value="Genomic_DNA"/>
</dbReference>
<evidence type="ECO:0000313" key="4">
    <source>
        <dbReference type="Proteomes" id="UP000184330"/>
    </source>
</evidence>
<keyword evidence="2" id="KW-0812">Transmembrane</keyword>
<proteinExistence type="predicted"/>
<sequence length="827" mass="90688">MSSGPTLLNHYCCPIPRPPNFIAAEELVIGASVRPLAYPARDMSQERGHLERDFSERTPEHVPFRAVCRRIKYRVISANDLVHIDVYSQSRTPGRTPGQKKHPQPPFEAGFEYARDVPFLHVIGDLAAVEAISFPAFELQNRNAAQSTSWQADSSEEQASHGSLIPRKPVPKSSSRTSDCSENETAVASRDPAPRPLSQTTSSACLKGLLLISLTVPFFVYGGTTWHLHNTPVKDEEQWLVLKYFGNKLSTTFPFAFAIVVGSAIKQISSWKLERGATLGFLEQMIGSQSVGATVTTQLLLRRLNTLTLILICIWSLSPLSSQSCLQILSVQDHSIMSNARVQHFDTQGNPAFSDGVGAYSTILPSLNTILGASLIAPASVRTSTMDLWGNVKIPDISRLTQNTSADPQGWFNLTLNASTIEYSSMLGIPVDGLLEKDNTTFTMWTSYISVSCDNSSDSGIFIESWTFDKNGSTGAWNGSFPVTNIDFAQSTAFKNRTIYAIGAVPGELLTTLDVKDPDSHTILSTFILGIDQFYEGFYGQVDEFDNDTRPYAPARIFFRSVYGGIAALCPITTSYVESTVECVGTACSATAIRLSRLKHANSNLTGLGFSQAFEDFTQSLLFSTYIPEMTVGIGANSMLEQFIVDPDSTSYGGLGVGGVGSSMQALEPDTIAIRLQQILDTYWYGSYWPAGYTNSSSFASDSPPISAQATNVVWEAIYVCNFAWLSVLFLGTIIMFVSALIGLYFSLLIRGPDVLGYISTFLRDSPYVSTSGQESTMDGLERSRKYGNMKLRLVDVEDENENTRYIAIAEDGAGVRHSLVKQRLYR</sequence>
<organism evidence="3 4">
    <name type="scientific">Phialocephala subalpina</name>
    <dbReference type="NCBI Taxonomy" id="576137"/>
    <lineage>
        <taxon>Eukaryota</taxon>
        <taxon>Fungi</taxon>
        <taxon>Dikarya</taxon>
        <taxon>Ascomycota</taxon>
        <taxon>Pezizomycotina</taxon>
        <taxon>Leotiomycetes</taxon>
        <taxon>Helotiales</taxon>
        <taxon>Mollisiaceae</taxon>
        <taxon>Phialocephala</taxon>
        <taxon>Phialocephala fortinii species complex</taxon>
    </lineage>
</organism>
<evidence type="ECO:0000256" key="1">
    <source>
        <dbReference type="SAM" id="MobiDB-lite"/>
    </source>
</evidence>
<gene>
    <name evidence="3" type="ORF">PAC_12194</name>
</gene>
<dbReference type="AlphaFoldDB" id="A0A1L7XBF1"/>
<feature type="compositionally biased region" description="Polar residues" evidence="1">
    <location>
        <begin position="172"/>
        <end position="186"/>
    </location>
</feature>
<reference evidence="3 4" key="1">
    <citation type="submission" date="2016-03" db="EMBL/GenBank/DDBJ databases">
        <authorList>
            <person name="Ploux O."/>
        </authorList>
    </citation>
    <scope>NUCLEOTIDE SEQUENCE [LARGE SCALE GENOMIC DNA]</scope>
    <source>
        <strain evidence="3 4">UAMH 11012</strain>
    </source>
</reference>
<keyword evidence="2" id="KW-0472">Membrane</keyword>
<feature type="region of interest" description="Disordered" evidence="1">
    <location>
        <begin position="148"/>
        <end position="199"/>
    </location>
</feature>
<feature type="region of interest" description="Disordered" evidence="1">
    <location>
        <begin position="89"/>
        <end position="108"/>
    </location>
</feature>
<dbReference type="Proteomes" id="UP000184330">
    <property type="component" value="Unassembled WGS sequence"/>
</dbReference>
<keyword evidence="4" id="KW-1185">Reference proteome</keyword>
<name>A0A1L7XBF1_9HELO</name>